<evidence type="ECO:0000313" key="2">
    <source>
        <dbReference type="EMBL" id="VEL24743.1"/>
    </source>
</evidence>
<protein>
    <submittedName>
        <fullName evidence="2">Uncharacterized protein</fullName>
    </submittedName>
</protein>
<dbReference type="Proteomes" id="UP000784294">
    <property type="component" value="Unassembled WGS sequence"/>
</dbReference>
<sequence>MRLGLQLHPFALATGRGRCGNNSTDWQNGRRRAGRLASKAPERGEGSDRKTAACSNLNSGPQSLTGAISDPANNPFGPDILSPFFTLSLFQLLSLSLELARSGQVRLGRVNCHQLTGSGAFFNQSRSVTTPSTHPRTHLVRVVSS</sequence>
<organism evidence="2 3">
    <name type="scientific">Protopolystoma xenopodis</name>
    <dbReference type="NCBI Taxonomy" id="117903"/>
    <lineage>
        <taxon>Eukaryota</taxon>
        <taxon>Metazoa</taxon>
        <taxon>Spiralia</taxon>
        <taxon>Lophotrochozoa</taxon>
        <taxon>Platyhelminthes</taxon>
        <taxon>Monogenea</taxon>
        <taxon>Polyopisthocotylea</taxon>
        <taxon>Polystomatidea</taxon>
        <taxon>Polystomatidae</taxon>
        <taxon>Protopolystoma</taxon>
    </lineage>
</organism>
<evidence type="ECO:0000256" key="1">
    <source>
        <dbReference type="SAM" id="MobiDB-lite"/>
    </source>
</evidence>
<keyword evidence="3" id="KW-1185">Reference proteome</keyword>
<accession>A0A3S5ANT2</accession>
<comment type="caution">
    <text evidence="2">The sequence shown here is derived from an EMBL/GenBank/DDBJ whole genome shotgun (WGS) entry which is preliminary data.</text>
</comment>
<proteinExistence type="predicted"/>
<evidence type="ECO:0000313" key="3">
    <source>
        <dbReference type="Proteomes" id="UP000784294"/>
    </source>
</evidence>
<dbReference type="EMBL" id="CAAALY010069379">
    <property type="protein sequence ID" value="VEL24743.1"/>
    <property type="molecule type" value="Genomic_DNA"/>
</dbReference>
<reference evidence="2" key="1">
    <citation type="submission" date="2018-11" db="EMBL/GenBank/DDBJ databases">
        <authorList>
            <consortium name="Pathogen Informatics"/>
        </authorList>
    </citation>
    <scope>NUCLEOTIDE SEQUENCE</scope>
</reference>
<feature type="compositionally biased region" description="Polar residues" evidence="1">
    <location>
        <begin position="53"/>
        <end position="66"/>
    </location>
</feature>
<dbReference type="AlphaFoldDB" id="A0A3S5ANT2"/>
<gene>
    <name evidence="2" type="ORF">PXEA_LOCUS18183</name>
</gene>
<feature type="region of interest" description="Disordered" evidence="1">
    <location>
        <begin position="18"/>
        <end position="72"/>
    </location>
</feature>
<feature type="compositionally biased region" description="Basic and acidic residues" evidence="1">
    <location>
        <begin position="40"/>
        <end position="51"/>
    </location>
</feature>
<name>A0A3S5ANT2_9PLAT</name>